<name>A0AAD5L808_PYTIN</name>
<protein>
    <recommendedName>
        <fullName evidence="1">RNase H type-1 domain-containing protein</fullName>
    </recommendedName>
</protein>
<keyword evidence="3" id="KW-1185">Reference proteome</keyword>
<evidence type="ECO:0000313" key="2">
    <source>
        <dbReference type="EMBL" id="KAJ0390273.1"/>
    </source>
</evidence>
<dbReference type="SUPFAM" id="SSF53098">
    <property type="entry name" value="Ribonuclease H-like"/>
    <property type="match status" value="1"/>
</dbReference>
<accession>A0AAD5L808</accession>
<feature type="domain" description="RNase H type-1" evidence="1">
    <location>
        <begin position="4"/>
        <end position="104"/>
    </location>
</feature>
<dbReference type="Gene3D" id="3.30.420.10">
    <property type="entry name" value="Ribonuclease H-like superfamily/Ribonuclease H"/>
    <property type="match status" value="1"/>
</dbReference>
<sequence length="104" mass="10798">MSSQGGKYLLFFDGGSRGNPGPGGSGAVIVALAGLHADPVVIWAAAMSYASPQTTNNTAESGGLLAGIRVAAHRRLRPLEVIGDSRLILDQQSTELVLHRFGLD</sequence>
<dbReference type="AlphaFoldDB" id="A0AAD5L808"/>
<dbReference type="PROSITE" id="PS50879">
    <property type="entry name" value="RNASE_H_1"/>
    <property type="match status" value="1"/>
</dbReference>
<dbReference type="InterPro" id="IPR002156">
    <property type="entry name" value="RNaseH_domain"/>
</dbReference>
<dbReference type="InterPro" id="IPR012337">
    <property type="entry name" value="RNaseH-like_sf"/>
</dbReference>
<organism evidence="2 3">
    <name type="scientific">Pythium insidiosum</name>
    <name type="common">Pythiosis disease agent</name>
    <dbReference type="NCBI Taxonomy" id="114742"/>
    <lineage>
        <taxon>Eukaryota</taxon>
        <taxon>Sar</taxon>
        <taxon>Stramenopiles</taxon>
        <taxon>Oomycota</taxon>
        <taxon>Peronosporomycetes</taxon>
        <taxon>Pythiales</taxon>
        <taxon>Pythiaceae</taxon>
        <taxon>Pythium</taxon>
    </lineage>
</organism>
<reference evidence="2" key="1">
    <citation type="submission" date="2021-12" db="EMBL/GenBank/DDBJ databases">
        <title>Prjna785345.</title>
        <authorList>
            <person name="Rujirawat T."/>
            <person name="Krajaejun T."/>
        </authorList>
    </citation>
    <scope>NUCLEOTIDE SEQUENCE</scope>
    <source>
        <strain evidence="2">Pi057C3</strain>
    </source>
</reference>
<evidence type="ECO:0000259" key="1">
    <source>
        <dbReference type="PROSITE" id="PS50879"/>
    </source>
</evidence>
<dbReference type="Proteomes" id="UP001209570">
    <property type="component" value="Unassembled WGS sequence"/>
</dbReference>
<dbReference type="GO" id="GO:0004523">
    <property type="term" value="F:RNA-DNA hybrid ribonuclease activity"/>
    <property type="evidence" value="ECO:0007669"/>
    <property type="project" value="InterPro"/>
</dbReference>
<dbReference type="InterPro" id="IPR036397">
    <property type="entry name" value="RNaseH_sf"/>
</dbReference>
<dbReference type="EMBL" id="JAKCXM010002357">
    <property type="protein sequence ID" value="KAJ0390273.1"/>
    <property type="molecule type" value="Genomic_DNA"/>
</dbReference>
<proteinExistence type="predicted"/>
<evidence type="ECO:0000313" key="3">
    <source>
        <dbReference type="Proteomes" id="UP001209570"/>
    </source>
</evidence>
<comment type="caution">
    <text evidence="2">The sequence shown here is derived from an EMBL/GenBank/DDBJ whole genome shotgun (WGS) entry which is preliminary data.</text>
</comment>
<dbReference type="GO" id="GO:0003676">
    <property type="term" value="F:nucleic acid binding"/>
    <property type="evidence" value="ECO:0007669"/>
    <property type="project" value="InterPro"/>
</dbReference>
<dbReference type="Pfam" id="PF13456">
    <property type="entry name" value="RVT_3"/>
    <property type="match status" value="1"/>
</dbReference>
<gene>
    <name evidence="2" type="ORF">P43SY_011335</name>
</gene>